<dbReference type="Proteomes" id="UP000488956">
    <property type="component" value="Unassembled WGS sequence"/>
</dbReference>
<evidence type="ECO:0000313" key="15">
    <source>
        <dbReference type="Proteomes" id="UP000488956"/>
    </source>
</evidence>
<organism evidence="4 10">
    <name type="scientific">Phytophthora fragariae</name>
    <dbReference type="NCBI Taxonomy" id="53985"/>
    <lineage>
        <taxon>Eukaryota</taxon>
        <taxon>Sar</taxon>
        <taxon>Stramenopiles</taxon>
        <taxon>Oomycota</taxon>
        <taxon>Peronosporomycetes</taxon>
        <taxon>Peronosporales</taxon>
        <taxon>Peronosporaceae</taxon>
        <taxon>Phytophthora</taxon>
    </lineage>
</organism>
<evidence type="ECO:0000313" key="6">
    <source>
        <dbReference type="EMBL" id="KAE9140801.1"/>
    </source>
</evidence>
<protein>
    <recommendedName>
        <fullName evidence="3">Protein kinase domain-containing protein</fullName>
    </recommendedName>
</protein>
<dbReference type="PANTHER" id="PTHR44329:SF289">
    <property type="entry name" value="SERINE_THREONINE-PROTEIN KINASE VIK"/>
    <property type="match status" value="1"/>
</dbReference>
<feature type="transmembrane region" description="Helical" evidence="2">
    <location>
        <begin position="829"/>
        <end position="852"/>
    </location>
</feature>
<dbReference type="PROSITE" id="PS50011">
    <property type="entry name" value="PROTEIN_KINASE_DOM"/>
    <property type="match status" value="1"/>
</dbReference>
<keyword evidence="2" id="KW-1133">Transmembrane helix</keyword>
<evidence type="ECO:0000313" key="8">
    <source>
        <dbReference type="EMBL" id="KAE9237757.1"/>
    </source>
</evidence>
<evidence type="ECO:0000313" key="10">
    <source>
        <dbReference type="Proteomes" id="UP000429523"/>
    </source>
</evidence>
<feature type="compositionally biased region" description="Basic and acidic residues" evidence="1">
    <location>
        <begin position="510"/>
        <end position="526"/>
    </location>
</feature>
<dbReference type="SMART" id="SM00220">
    <property type="entry name" value="S_TKc"/>
    <property type="match status" value="1"/>
</dbReference>
<comment type="caution">
    <text evidence="4">The sequence shown here is derived from an EMBL/GenBank/DDBJ whole genome shotgun (WGS) entry which is preliminary data.</text>
</comment>
<dbReference type="Gene3D" id="1.10.510.10">
    <property type="entry name" value="Transferase(Phosphotransferase) domain 1"/>
    <property type="match status" value="1"/>
</dbReference>
<proteinExistence type="predicted"/>
<dbReference type="InterPro" id="IPR008271">
    <property type="entry name" value="Ser/Thr_kinase_AS"/>
</dbReference>
<dbReference type="InterPro" id="IPR011009">
    <property type="entry name" value="Kinase-like_dom_sf"/>
</dbReference>
<dbReference type="EMBL" id="QXFZ01000010">
    <property type="protein sequence ID" value="KAE9140801.1"/>
    <property type="molecule type" value="Genomic_DNA"/>
</dbReference>
<evidence type="ECO:0000313" key="7">
    <source>
        <dbReference type="EMBL" id="KAE9155722.1"/>
    </source>
</evidence>
<dbReference type="InterPro" id="IPR051681">
    <property type="entry name" value="Ser/Thr_Kinases-Pseudokinases"/>
</dbReference>
<dbReference type="EMBL" id="QXGF01000010">
    <property type="protein sequence ID" value="KAE8949963.1"/>
    <property type="molecule type" value="Genomic_DNA"/>
</dbReference>
<dbReference type="GO" id="GO:0004674">
    <property type="term" value="F:protein serine/threonine kinase activity"/>
    <property type="evidence" value="ECO:0007669"/>
    <property type="project" value="TreeGrafter"/>
</dbReference>
<dbReference type="Pfam" id="PF07714">
    <property type="entry name" value="PK_Tyr_Ser-Thr"/>
    <property type="match status" value="1"/>
</dbReference>
<evidence type="ECO:0000313" key="9">
    <source>
        <dbReference type="EMBL" id="KAE9257845.1"/>
    </source>
</evidence>
<dbReference type="Proteomes" id="UP000440732">
    <property type="component" value="Unassembled WGS sequence"/>
</dbReference>
<feature type="compositionally biased region" description="Polar residues" evidence="1">
    <location>
        <begin position="610"/>
        <end position="627"/>
    </location>
</feature>
<keyword evidence="2" id="KW-0472">Membrane</keyword>
<feature type="transmembrane region" description="Helical" evidence="2">
    <location>
        <begin position="864"/>
        <end position="883"/>
    </location>
</feature>
<keyword evidence="11" id="KW-1185">Reference proteome</keyword>
<dbReference type="Proteomes" id="UP000429523">
    <property type="component" value="Unassembled WGS sequence"/>
</dbReference>
<evidence type="ECO:0000256" key="2">
    <source>
        <dbReference type="SAM" id="Phobius"/>
    </source>
</evidence>
<gene>
    <name evidence="9" type="ORF">PF002_g660</name>
    <name evidence="8" type="ORF">PF005_g507</name>
    <name evidence="7" type="ORF">PF006_g347</name>
    <name evidence="6" type="ORF">PF007_g516</name>
    <name evidence="4" type="ORF">PF009_g513</name>
    <name evidence="5" type="ORF">PF010_g465</name>
</gene>
<keyword evidence="2" id="KW-0812">Transmembrane</keyword>
<evidence type="ECO:0000256" key="1">
    <source>
        <dbReference type="SAM" id="MobiDB-lite"/>
    </source>
</evidence>
<dbReference type="Proteomes" id="UP000440367">
    <property type="component" value="Unassembled WGS sequence"/>
</dbReference>
<feature type="transmembrane region" description="Helical" evidence="2">
    <location>
        <begin position="733"/>
        <end position="758"/>
    </location>
</feature>
<dbReference type="EMBL" id="QXGA01000007">
    <property type="protein sequence ID" value="KAE9155722.1"/>
    <property type="molecule type" value="Genomic_DNA"/>
</dbReference>
<feature type="transmembrane region" description="Helical" evidence="2">
    <location>
        <begin position="789"/>
        <end position="809"/>
    </location>
</feature>
<feature type="transmembrane region" description="Helical" evidence="2">
    <location>
        <begin position="920"/>
        <end position="943"/>
    </location>
</feature>
<dbReference type="PROSITE" id="PS00108">
    <property type="entry name" value="PROTEIN_KINASE_ST"/>
    <property type="match status" value="1"/>
</dbReference>
<reference evidence="10 11" key="1">
    <citation type="submission" date="2018-08" db="EMBL/GenBank/DDBJ databases">
        <title>Genomic investigation of the strawberry pathogen Phytophthora fragariae indicates pathogenicity is determined by transcriptional variation in three key races.</title>
        <authorList>
            <person name="Adams T.M."/>
            <person name="Armitage A.D."/>
            <person name="Sobczyk M.K."/>
            <person name="Bates H.J."/>
            <person name="Dunwell J.M."/>
            <person name="Nellist C.F."/>
            <person name="Harrison R.J."/>
        </authorList>
    </citation>
    <scope>NUCLEOTIDE SEQUENCE [LARGE SCALE GENOMIC DNA]</scope>
    <source>
        <strain evidence="9 12">BC-1</strain>
        <strain evidence="8 11">NOV-27</strain>
        <strain evidence="7 13">NOV-5</strain>
        <strain evidence="6 14">NOV-71</strain>
        <strain evidence="4 10">NOV-9</strain>
        <strain evidence="5 15">ONT-3</strain>
    </source>
</reference>
<evidence type="ECO:0000313" key="13">
    <source>
        <dbReference type="Proteomes" id="UP000440732"/>
    </source>
</evidence>
<sequence length="1315" mass="146147">MSVKVKQEWGKQRAVWSLAEEQVLMELFDKARHDPELRTKKGLKPCGWEAVVEEVNNRCKSTFNIDQLRSKSSRLMMDYELFEDVGGERSLTEEAWDKVIESMPENAKRLAQFKECGFPLADICRRISLGKEELPEARPWASSVVGTKRPSPSDEELPEAKKSRDEVKTAVGGWGIREEKLLMFLCWRAKTDKEKEGTEPWLEVTNKLNKNSQINFNQEQVKSKYLQVMQEYEQFKRATGFTGASGTAPKYKKDWKLLMKERPECSVELEKLMKKGGFPHVEVCSLVKGDKATDNVEPTSLTDYLATGALQQVNSTKALPHILPATPNSITVKPSATGAKPAVTAAVTPVVAPVAAAVAPAVFTQELHDNMNMFLKTATAYLVMLIDDHNKRKRDVRHQFARIARMWSRSRDRVLNFNCSTVKVSTISIDMASQGRRRNGDGDGDAAAAAASPRSSFVLLEENLSPNLLRSTHSDGGRQQSRPAPIRAPQSQSLHSLRRLYPPAAPNDDDGTRSEGGTDRRRRLDSISDLFPMTGVGVFTNPANIMPTREASILIDTDVQQAAAQDAAHRLGMQPAGASILHSVMEQKTDGRGSRVTSASGHNGSFEGDSLTQNAPAPSENTRSRSSFLDGIPPMEPADRGTRWALRLRKCFKCQSRRCHHWRPKQRLVSLWRRMVPNWDSLVLKGTLILALLSVPVAVVIAAVLSHAAPDKVHMVARCAVPGSMESYSASTAYVAGVLIPAMNNFVFLIVSFWLGMLCSRSRKRVLRSAPCSISSNLKSAFMLPCYEAIWYTISALSAIGLVLYFVSFQAYKSDSGKSYSALTLDDDPSYPCSLVTMPSVWVLQLLPMLMIQRSVSQEAVLRAILYSGGVCVIFVICNMTLYKVGHDIADIITMTIHVLLLVFYFWAKFVFHARATFDFFFVAAVTTSITNITSSVMGLAHVDATSTLPIVHCVVFGLDSLIVVAVLLSLRADTRYWLAIDDNGSGTTASSSAMRRYMNLLSERGMITNFSTRTSVYDVHHMIEEHRHNVVDFSALALDCIIAQGATSIVMRGTMRRSTPVPIALKIYTDVQVTNEEVQRFSRETALNVQLSHPNVVRFYGLCVVPPSISLIFEFCEYGSLDVTLRENPEIWTLAAKLKAWLDACRAVAYLHSFSPPLLHRDIKTDNFLVGQDFLIKLADFGEANLLRPRTDGTMTIAGTVDYMAPEMIKGGKTARYGTAVDVYSLMITLWQIMVPSRSPWESKSHLEVYRSVANGERPPLLPSIPKACAEILEAGWAANPGDRVAAEDIIPSVHRLWLLAMHQKPLKRTKHFT</sequence>
<feature type="transmembrane region" description="Helical" evidence="2">
    <location>
        <begin position="682"/>
        <end position="705"/>
    </location>
</feature>
<evidence type="ECO:0000313" key="12">
    <source>
        <dbReference type="Proteomes" id="UP000440367"/>
    </source>
</evidence>
<evidence type="ECO:0000313" key="14">
    <source>
        <dbReference type="Proteomes" id="UP000441208"/>
    </source>
</evidence>
<evidence type="ECO:0000313" key="4">
    <source>
        <dbReference type="EMBL" id="KAE8949963.1"/>
    </source>
</evidence>
<dbReference type="EMBL" id="QXGD01000014">
    <property type="protein sequence ID" value="KAE9257845.1"/>
    <property type="molecule type" value="Genomic_DNA"/>
</dbReference>
<dbReference type="Proteomes" id="UP000433483">
    <property type="component" value="Unassembled WGS sequence"/>
</dbReference>
<evidence type="ECO:0000313" key="11">
    <source>
        <dbReference type="Proteomes" id="UP000433483"/>
    </source>
</evidence>
<dbReference type="InterPro" id="IPR024752">
    <property type="entry name" value="Myb/SANT-like_dom"/>
</dbReference>
<feature type="domain" description="Protein kinase" evidence="3">
    <location>
        <begin position="1037"/>
        <end position="1300"/>
    </location>
</feature>
<dbReference type="SUPFAM" id="SSF56112">
    <property type="entry name" value="Protein kinase-like (PK-like)"/>
    <property type="match status" value="1"/>
</dbReference>
<dbReference type="EMBL" id="QXFX01000009">
    <property type="protein sequence ID" value="KAE9139770.1"/>
    <property type="molecule type" value="Genomic_DNA"/>
</dbReference>
<dbReference type="Proteomes" id="UP000441208">
    <property type="component" value="Unassembled WGS sequence"/>
</dbReference>
<dbReference type="EMBL" id="QXGB01000010">
    <property type="protein sequence ID" value="KAE9237757.1"/>
    <property type="molecule type" value="Genomic_DNA"/>
</dbReference>
<dbReference type="InterPro" id="IPR000719">
    <property type="entry name" value="Prot_kinase_dom"/>
</dbReference>
<dbReference type="PANTHER" id="PTHR44329">
    <property type="entry name" value="SERINE/THREONINE-PROTEIN KINASE TNNI3K-RELATED"/>
    <property type="match status" value="1"/>
</dbReference>
<dbReference type="OrthoDB" id="4062651at2759"/>
<accession>A0A6A3FYL5</accession>
<feature type="transmembrane region" description="Helical" evidence="2">
    <location>
        <begin position="949"/>
        <end position="971"/>
    </location>
</feature>
<dbReference type="InterPro" id="IPR001245">
    <property type="entry name" value="Ser-Thr/Tyr_kinase_cat_dom"/>
</dbReference>
<dbReference type="Pfam" id="PF12776">
    <property type="entry name" value="Myb_DNA-bind_3"/>
    <property type="match status" value="1"/>
</dbReference>
<evidence type="ECO:0000259" key="3">
    <source>
        <dbReference type="PROSITE" id="PS50011"/>
    </source>
</evidence>
<feature type="transmembrane region" description="Helical" evidence="2">
    <location>
        <begin position="889"/>
        <end position="908"/>
    </location>
</feature>
<dbReference type="GO" id="GO:0005524">
    <property type="term" value="F:ATP binding"/>
    <property type="evidence" value="ECO:0007669"/>
    <property type="project" value="InterPro"/>
</dbReference>
<feature type="region of interest" description="Disordered" evidence="1">
    <location>
        <begin position="468"/>
        <end position="528"/>
    </location>
</feature>
<evidence type="ECO:0000313" key="5">
    <source>
        <dbReference type="EMBL" id="KAE9139770.1"/>
    </source>
</evidence>
<feature type="region of interest" description="Disordered" evidence="1">
    <location>
        <begin position="139"/>
        <end position="164"/>
    </location>
</feature>
<feature type="region of interest" description="Disordered" evidence="1">
    <location>
        <begin position="587"/>
        <end position="636"/>
    </location>
</feature>
<name>A0A6A3FYL5_9STRA</name>